<evidence type="ECO:0000313" key="2">
    <source>
        <dbReference type="EMBL" id="EFX74445.1"/>
    </source>
</evidence>
<feature type="compositionally biased region" description="Polar residues" evidence="1">
    <location>
        <begin position="171"/>
        <end position="181"/>
    </location>
</feature>
<evidence type="ECO:0000313" key="3">
    <source>
        <dbReference type="Proteomes" id="UP000000305"/>
    </source>
</evidence>
<protein>
    <submittedName>
        <fullName evidence="2">Uncharacterized protein</fullName>
    </submittedName>
</protein>
<accession>E9H1C2</accession>
<gene>
    <name evidence="2" type="ORF">DAPPUDRAFT_307311</name>
</gene>
<keyword evidence="3" id="KW-1185">Reference proteome</keyword>
<proteinExistence type="predicted"/>
<dbReference type="OrthoDB" id="6350509at2759"/>
<organism evidence="2 3">
    <name type="scientific">Daphnia pulex</name>
    <name type="common">Water flea</name>
    <dbReference type="NCBI Taxonomy" id="6669"/>
    <lineage>
        <taxon>Eukaryota</taxon>
        <taxon>Metazoa</taxon>
        <taxon>Ecdysozoa</taxon>
        <taxon>Arthropoda</taxon>
        <taxon>Crustacea</taxon>
        <taxon>Branchiopoda</taxon>
        <taxon>Diplostraca</taxon>
        <taxon>Cladocera</taxon>
        <taxon>Anomopoda</taxon>
        <taxon>Daphniidae</taxon>
        <taxon>Daphnia</taxon>
    </lineage>
</organism>
<sequence>MSNSSPRALATATVELVRDTSRRLSADLRDMSRDFGNEFRNMGREIRDIHREIGQRFRSSSLQGVPRIEIPRIGLPSFADGPRYTNMDDVMLPPGQELDRLLDDDEESMWSSNPQLCYEEEQGEFQSNSSVNRLSIIRSPRTEEILKNVEQALRKTDQAFRDMLGMEAKKSMSSGMVTPKNCTRELQQRISAPPPSPSNFGLSAPTK</sequence>
<dbReference type="Proteomes" id="UP000000305">
    <property type="component" value="Unassembled WGS sequence"/>
</dbReference>
<dbReference type="HOGENOM" id="CLU_1327577_0_0_1"/>
<feature type="compositionally biased region" description="Polar residues" evidence="1">
    <location>
        <begin position="198"/>
        <end position="207"/>
    </location>
</feature>
<dbReference type="InParanoid" id="E9H1C2"/>
<name>E9H1C2_DAPPU</name>
<feature type="region of interest" description="Disordered" evidence="1">
    <location>
        <begin position="170"/>
        <end position="207"/>
    </location>
</feature>
<dbReference type="KEGG" id="dpx:DAPPUDRAFT_307311"/>
<evidence type="ECO:0000256" key="1">
    <source>
        <dbReference type="SAM" id="MobiDB-lite"/>
    </source>
</evidence>
<dbReference type="EMBL" id="GL732583">
    <property type="protein sequence ID" value="EFX74445.1"/>
    <property type="molecule type" value="Genomic_DNA"/>
</dbReference>
<reference evidence="2 3" key="1">
    <citation type="journal article" date="2011" name="Science">
        <title>The ecoresponsive genome of Daphnia pulex.</title>
        <authorList>
            <person name="Colbourne J.K."/>
            <person name="Pfrender M.E."/>
            <person name="Gilbert D."/>
            <person name="Thomas W.K."/>
            <person name="Tucker A."/>
            <person name="Oakley T.H."/>
            <person name="Tokishita S."/>
            <person name="Aerts A."/>
            <person name="Arnold G.J."/>
            <person name="Basu M.K."/>
            <person name="Bauer D.J."/>
            <person name="Caceres C.E."/>
            <person name="Carmel L."/>
            <person name="Casola C."/>
            <person name="Choi J.H."/>
            <person name="Detter J.C."/>
            <person name="Dong Q."/>
            <person name="Dusheyko S."/>
            <person name="Eads B.D."/>
            <person name="Frohlich T."/>
            <person name="Geiler-Samerotte K.A."/>
            <person name="Gerlach D."/>
            <person name="Hatcher P."/>
            <person name="Jogdeo S."/>
            <person name="Krijgsveld J."/>
            <person name="Kriventseva E.V."/>
            <person name="Kultz D."/>
            <person name="Laforsch C."/>
            <person name="Lindquist E."/>
            <person name="Lopez J."/>
            <person name="Manak J.R."/>
            <person name="Muller J."/>
            <person name="Pangilinan J."/>
            <person name="Patwardhan R.P."/>
            <person name="Pitluck S."/>
            <person name="Pritham E.J."/>
            <person name="Rechtsteiner A."/>
            <person name="Rho M."/>
            <person name="Rogozin I.B."/>
            <person name="Sakarya O."/>
            <person name="Salamov A."/>
            <person name="Schaack S."/>
            <person name="Shapiro H."/>
            <person name="Shiga Y."/>
            <person name="Skalitzky C."/>
            <person name="Smith Z."/>
            <person name="Souvorov A."/>
            <person name="Sung W."/>
            <person name="Tang Z."/>
            <person name="Tsuchiya D."/>
            <person name="Tu H."/>
            <person name="Vos H."/>
            <person name="Wang M."/>
            <person name="Wolf Y.I."/>
            <person name="Yamagata H."/>
            <person name="Yamada T."/>
            <person name="Ye Y."/>
            <person name="Shaw J.R."/>
            <person name="Andrews J."/>
            <person name="Crease T.J."/>
            <person name="Tang H."/>
            <person name="Lucas S.M."/>
            <person name="Robertson H.M."/>
            <person name="Bork P."/>
            <person name="Koonin E.V."/>
            <person name="Zdobnov E.M."/>
            <person name="Grigoriev I.V."/>
            <person name="Lynch M."/>
            <person name="Boore J.L."/>
        </authorList>
    </citation>
    <scope>NUCLEOTIDE SEQUENCE [LARGE SCALE GENOMIC DNA]</scope>
</reference>
<dbReference type="AlphaFoldDB" id="E9H1C2"/>